<dbReference type="GO" id="GO:0005886">
    <property type="term" value="C:plasma membrane"/>
    <property type="evidence" value="ECO:0007669"/>
    <property type="project" value="UniProtKB-SubCell"/>
</dbReference>
<dbReference type="EMBL" id="OE181352">
    <property type="protein sequence ID" value="CAD7573008.1"/>
    <property type="molecule type" value="Genomic_DNA"/>
</dbReference>
<accession>A0A7R9J5R6</accession>
<evidence type="ECO:0000256" key="4">
    <source>
        <dbReference type="ARBA" id="ARBA00011024"/>
    </source>
</evidence>
<comment type="subcellular location">
    <subcellularLocation>
        <location evidence="1">Cell membrane</location>
        <topology evidence="1">Single-pass type II membrane protein</topology>
    </subcellularLocation>
    <subcellularLocation>
        <location evidence="3">Endoplasmic reticulum membrane</location>
        <topology evidence="3">Single-pass type II membrane protein</topology>
    </subcellularLocation>
    <subcellularLocation>
        <location evidence="2">Secreted</location>
        <location evidence="2">Extracellular exosome</location>
    </subcellularLocation>
</comment>
<evidence type="ECO:0000256" key="2">
    <source>
        <dbReference type="ARBA" id="ARBA00004550"/>
    </source>
</evidence>
<dbReference type="GO" id="GO:0005789">
    <property type="term" value="C:endoplasmic reticulum membrane"/>
    <property type="evidence" value="ECO:0007669"/>
    <property type="project" value="UniProtKB-SubCell"/>
</dbReference>
<sequence>MSNASPLPMAKVEAMDTVVAVAIGILAAVFVGALAVLVVLCRRHKGSLDVFGWTASGINNWGIFRSQWLYLFFRPDVHLIPTERPDLELGDVRLHPDIEQILEDEQWIGDATGLVPHCLAVLKSCHYLTERLAALAMGPLTNGKAGQEIVQVRIQPTGSLVDTFGRSKSYSGHILVARRIYPRVDDMVSSMYPPLDARLLEARTAALTLAVTHLALVTRHACSFTRSSSSRLDWIDQALADMEPHLLVTL</sequence>
<evidence type="ECO:0000256" key="10">
    <source>
        <dbReference type="ARBA" id="ARBA00022989"/>
    </source>
</evidence>
<reference evidence="13" key="1">
    <citation type="submission" date="2020-11" db="EMBL/GenBank/DDBJ databases">
        <authorList>
            <person name="Tran Van P."/>
        </authorList>
    </citation>
    <scope>NUCLEOTIDE SEQUENCE</scope>
</reference>
<dbReference type="InterPro" id="IPR029668">
    <property type="entry name" value="TMEM98"/>
</dbReference>
<feature type="transmembrane region" description="Helical" evidence="12">
    <location>
        <begin position="20"/>
        <end position="41"/>
    </location>
</feature>
<evidence type="ECO:0000256" key="1">
    <source>
        <dbReference type="ARBA" id="ARBA00004401"/>
    </source>
</evidence>
<dbReference type="GO" id="GO:0005576">
    <property type="term" value="C:extracellular region"/>
    <property type="evidence" value="ECO:0007669"/>
    <property type="project" value="UniProtKB-SubCell"/>
</dbReference>
<evidence type="ECO:0000256" key="9">
    <source>
        <dbReference type="ARBA" id="ARBA00022824"/>
    </source>
</evidence>
<keyword evidence="11 12" id="KW-0472">Membrane</keyword>
<evidence type="ECO:0000256" key="12">
    <source>
        <dbReference type="SAM" id="Phobius"/>
    </source>
</evidence>
<comment type="similarity">
    <text evidence="4">Belongs to the TMEM98 family.</text>
</comment>
<keyword evidence="6" id="KW-1003">Cell membrane</keyword>
<gene>
    <name evidence="13" type="ORF">TCMB3V08_LOCUS5651</name>
</gene>
<name>A0A7R9J5R6_TIMCA</name>
<organism evidence="13">
    <name type="scientific">Timema californicum</name>
    <name type="common">California timema</name>
    <name type="synonym">Walking stick</name>
    <dbReference type="NCBI Taxonomy" id="61474"/>
    <lineage>
        <taxon>Eukaryota</taxon>
        <taxon>Metazoa</taxon>
        <taxon>Ecdysozoa</taxon>
        <taxon>Arthropoda</taxon>
        <taxon>Hexapoda</taxon>
        <taxon>Insecta</taxon>
        <taxon>Pterygota</taxon>
        <taxon>Neoptera</taxon>
        <taxon>Polyneoptera</taxon>
        <taxon>Phasmatodea</taxon>
        <taxon>Timematodea</taxon>
        <taxon>Timematoidea</taxon>
        <taxon>Timematidae</taxon>
        <taxon>Timema</taxon>
    </lineage>
</organism>
<keyword evidence="9" id="KW-0256">Endoplasmic reticulum</keyword>
<evidence type="ECO:0000256" key="5">
    <source>
        <dbReference type="ARBA" id="ARBA00014380"/>
    </source>
</evidence>
<evidence type="ECO:0000256" key="3">
    <source>
        <dbReference type="ARBA" id="ARBA00004648"/>
    </source>
</evidence>
<keyword evidence="7" id="KW-0964">Secreted</keyword>
<protein>
    <recommendedName>
        <fullName evidence="5">Transmembrane protein 98</fullName>
    </recommendedName>
</protein>
<proteinExistence type="inferred from homology"/>
<keyword evidence="8 12" id="KW-0812">Transmembrane</keyword>
<evidence type="ECO:0000256" key="8">
    <source>
        <dbReference type="ARBA" id="ARBA00022692"/>
    </source>
</evidence>
<dbReference type="PANTHER" id="PTHR32510">
    <property type="entry name" value="TRANSMEMBRANE PROTEIN 98"/>
    <property type="match status" value="1"/>
</dbReference>
<evidence type="ECO:0000313" key="13">
    <source>
        <dbReference type="EMBL" id="CAD7573008.1"/>
    </source>
</evidence>
<dbReference type="AlphaFoldDB" id="A0A7R9J5R6"/>
<dbReference type="PANTHER" id="PTHR32510:SF3">
    <property type="entry name" value="TRANSMEMBRANE PROTEIN 98"/>
    <property type="match status" value="1"/>
</dbReference>
<evidence type="ECO:0000256" key="7">
    <source>
        <dbReference type="ARBA" id="ARBA00022525"/>
    </source>
</evidence>
<keyword evidence="10 12" id="KW-1133">Transmembrane helix</keyword>
<evidence type="ECO:0000256" key="11">
    <source>
        <dbReference type="ARBA" id="ARBA00023136"/>
    </source>
</evidence>
<evidence type="ECO:0000256" key="6">
    <source>
        <dbReference type="ARBA" id="ARBA00022475"/>
    </source>
</evidence>
<dbReference type="Gene3D" id="1.20.1410.10">
    <property type="entry name" value="I/LWEQ domain"/>
    <property type="match status" value="1"/>
</dbReference>